<feature type="domain" description="Cyclic nucleotide-binding" evidence="5">
    <location>
        <begin position="25"/>
        <end position="93"/>
    </location>
</feature>
<feature type="domain" description="HTH crp-type" evidence="6">
    <location>
        <begin position="136"/>
        <end position="208"/>
    </location>
</feature>
<reference evidence="7 8" key="2">
    <citation type="submission" date="2014-10" db="EMBL/GenBank/DDBJ databases">
        <title>Comparative genomics of the Paenibacillus odorifer group.</title>
        <authorList>
            <person name="Tsai Y.-C."/>
            <person name="Martin N."/>
            <person name="Korlach J."/>
            <person name="Wiedmann M."/>
        </authorList>
    </citation>
    <scope>NUCLEOTIDE SEQUENCE [LARGE SCALE GENOMIC DNA]</scope>
    <source>
        <strain evidence="7 8">DSM 18334</strain>
    </source>
</reference>
<evidence type="ECO:0000313" key="8">
    <source>
        <dbReference type="Proteomes" id="UP000029734"/>
    </source>
</evidence>
<dbReference type="EMBL" id="JQCR01000002">
    <property type="protein sequence ID" value="KGE18888.1"/>
    <property type="molecule type" value="Genomic_DNA"/>
</dbReference>
<dbReference type="SUPFAM" id="SSF46785">
    <property type="entry name" value="Winged helix' DNA-binding domain"/>
    <property type="match status" value="1"/>
</dbReference>
<dbReference type="PROSITE" id="PS50042">
    <property type="entry name" value="CNMP_BINDING_3"/>
    <property type="match status" value="1"/>
</dbReference>
<evidence type="ECO:0000256" key="3">
    <source>
        <dbReference type="ARBA" id="ARBA00023159"/>
    </source>
</evidence>
<evidence type="ECO:0000256" key="1">
    <source>
        <dbReference type="ARBA" id="ARBA00023015"/>
    </source>
</evidence>
<accession>A0A098MA12</accession>
<dbReference type="CDD" id="cd00038">
    <property type="entry name" value="CAP_ED"/>
    <property type="match status" value="1"/>
</dbReference>
<dbReference type="InterPro" id="IPR036390">
    <property type="entry name" value="WH_DNA-bd_sf"/>
</dbReference>
<dbReference type="Pfam" id="PF13545">
    <property type="entry name" value="HTH_Crp_2"/>
    <property type="match status" value="1"/>
</dbReference>
<organism evidence="7 8">
    <name type="scientific">Paenibacillus wynnii</name>
    <dbReference type="NCBI Taxonomy" id="268407"/>
    <lineage>
        <taxon>Bacteria</taxon>
        <taxon>Bacillati</taxon>
        <taxon>Bacillota</taxon>
        <taxon>Bacilli</taxon>
        <taxon>Bacillales</taxon>
        <taxon>Paenibacillaceae</taxon>
        <taxon>Paenibacillus</taxon>
    </lineage>
</organism>
<evidence type="ECO:0000313" key="7">
    <source>
        <dbReference type="EMBL" id="KGE18888.1"/>
    </source>
</evidence>
<keyword evidence="3" id="KW-0010">Activator</keyword>
<sequence length="217" mass="24773">MVSIKVPESLYSYFEQAGSSISIHSGEHIYMQGDHANRLYLITKGRVRVYYLSKEGEELTLEIVEKGRIFGESSFLYQATRQTTVDAVNEVELVSCTLEHLFPFLSQSQELTVTLFQLLSNTCSHLSHQLKRSTFYNRYEKVASFLLDETAYPNKDKGISEKCIPYSHEELAVCLGLNRVTVTKVLNDFKQKGWIDLQYKKIIITNRAALGELITSV</sequence>
<evidence type="ECO:0000259" key="6">
    <source>
        <dbReference type="PROSITE" id="PS51063"/>
    </source>
</evidence>
<dbReference type="InterPro" id="IPR012318">
    <property type="entry name" value="HTH_CRP"/>
</dbReference>
<dbReference type="Gene3D" id="2.60.120.10">
    <property type="entry name" value="Jelly Rolls"/>
    <property type="match status" value="1"/>
</dbReference>
<keyword evidence="8" id="KW-1185">Reference proteome</keyword>
<keyword evidence="4" id="KW-0804">Transcription</keyword>
<comment type="caution">
    <text evidence="7">The sequence shown here is derived from an EMBL/GenBank/DDBJ whole genome shotgun (WGS) entry which is preliminary data.</text>
</comment>
<dbReference type="PANTHER" id="PTHR24567">
    <property type="entry name" value="CRP FAMILY TRANSCRIPTIONAL REGULATORY PROTEIN"/>
    <property type="match status" value="1"/>
</dbReference>
<dbReference type="InterPro" id="IPR000595">
    <property type="entry name" value="cNMP-bd_dom"/>
</dbReference>
<dbReference type="Proteomes" id="UP000029734">
    <property type="component" value="Unassembled WGS sequence"/>
</dbReference>
<dbReference type="GO" id="GO:0003677">
    <property type="term" value="F:DNA binding"/>
    <property type="evidence" value="ECO:0007669"/>
    <property type="project" value="UniProtKB-KW"/>
</dbReference>
<reference evidence="7 8" key="1">
    <citation type="submission" date="2014-08" db="EMBL/GenBank/DDBJ databases">
        <authorList>
            <person name="den Bakker H.C."/>
        </authorList>
    </citation>
    <scope>NUCLEOTIDE SEQUENCE [LARGE SCALE GENOMIC DNA]</scope>
    <source>
        <strain evidence="7 8">DSM 18334</strain>
    </source>
</reference>
<dbReference type="STRING" id="268407.PWYN_05610"/>
<dbReference type="SMART" id="SM00100">
    <property type="entry name" value="cNMP"/>
    <property type="match status" value="1"/>
</dbReference>
<dbReference type="RefSeq" id="WP_036649255.1">
    <property type="nucleotide sequence ID" value="NZ_JQCR01000002.1"/>
</dbReference>
<keyword evidence="2" id="KW-0238">DNA-binding</keyword>
<evidence type="ECO:0000259" key="5">
    <source>
        <dbReference type="PROSITE" id="PS50042"/>
    </source>
</evidence>
<dbReference type="InterPro" id="IPR036388">
    <property type="entry name" value="WH-like_DNA-bd_sf"/>
</dbReference>
<dbReference type="SUPFAM" id="SSF51206">
    <property type="entry name" value="cAMP-binding domain-like"/>
    <property type="match status" value="1"/>
</dbReference>
<gene>
    <name evidence="7" type="ORF">PWYN_05610</name>
</gene>
<name>A0A098MA12_9BACL</name>
<dbReference type="Pfam" id="PF00027">
    <property type="entry name" value="cNMP_binding"/>
    <property type="match status" value="1"/>
</dbReference>
<evidence type="ECO:0000256" key="2">
    <source>
        <dbReference type="ARBA" id="ARBA00023125"/>
    </source>
</evidence>
<dbReference type="Gene3D" id="1.10.10.10">
    <property type="entry name" value="Winged helix-like DNA-binding domain superfamily/Winged helix DNA-binding domain"/>
    <property type="match status" value="1"/>
</dbReference>
<dbReference type="AlphaFoldDB" id="A0A098MA12"/>
<dbReference type="GO" id="GO:0003700">
    <property type="term" value="F:DNA-binding transcription factor activity"/>
    <property type="evidence" value="ECO:0007669"/>
    <property type="project" value="TreeGrafter"/>
</dbReference>
<dbReference type="GO" id="GO:0005829">
    <property type="term" value="C:cytosol"/>
    <property type="evidence" value="ECO:0007669"/>
    <property type="project" value="TreeGrafter"/>
</dbReference>
<evidence type="ECO:0000256" key="4">
    <source>
        <dbReference type="ARBA" id="ARBA00023163"/>
    </source>
</evidence>
<dbReference type="PANTHER" id="PTHR24567:SF74">
    <property type="entry name" value="HTH-TYPE TRANSCRIPTIONAL REGULATOR ARCR"/>
    <property type="match status" value="1"/>
</dbReference>
<dbReference type="SMART" id="SM00419">
    <property type="entry name" value="HTH_CRP"/>
    <property type="match status" value="1"/>
</dbReference>
<keyword evidence="1" id="KW-0805">Transcription regulation</keyword>
<proteinExistence type="predicted"/>
<dbReference type="InterPro" id="IPR050397">
    <property type="entry name" value="Env_Response_Regulators"/>
</dbReference>
<dbReference type="OrthoDB" id="9812325at2"/>
<protein>
    <submittedName>
        <fullName evidence="7">Crp/Fnr family transcriptional regulator</fullName>
    </submittedName>
</protein>
<dbReference type="InterPro" id="IPR014710">
    <property type="entry name" value="RmlC-like_jellyroll"/>
</dbReference>
<dbReference type="PROSITE" id="PS51063">
    <property type="entry name" value="HTH_CRP_2"/>
    <property type="match status" value="1"/>
</dbReference>
<dbReference type="eggNOG" id="COG0664">
    <property type="taxonomic scope" value="Bacteria"/>
</dbReference>
<dbReference type="InterPro" id="IPR018490">
    <property type="entry name" value="cNMP-bd_dom_sf"/>
</dbReference>